<sequence>LRLVLSKGMIKGVRLDQLHETMGQCKACNYAKATRKSIRKEQEPKHCEVFDVHTDLWGPSPGQ</sequence>
<feature type="non-terminal residue" evidence="1">
    <location>
        <position position="63"/>
    </location>
</feature>
<name>A0A0D0C9Z6_9AGAM</name>
<dbReference type="HOGENOM" id="CLU_102301_2_1_1"/>
<evidence type="ECO:0008006" key="3">
    <source>
        <dbReference type="Google" id="ProtNLM"/>
    </source>
</evidence>
<dbReference type="OrthoDB" id="7691805at2759"/>
<feature type="non-terminal residue" evidence="1">
    <location>
        <position position="1"/>
    </location>
</feature>
<reference evidence="1 2" key="1">
    <citation type="submission" date="2014-04" db="EMBL/GenBank/DDBJ databases">
        <authorList>
            <consortium name="DOE Joint Genome Institute"/>
            <person name="Kuo A."/>
            <person name="Kohler A."/>
            <person name="Jargeat P."/>
            <person name="Nagy L.G."/>
            <person name="Floudas D."/>
            <person name="Copeland A."/>
            <person name="Barry K.W."/>
            <person name="Cichocki N."/>
            <person name="Veneault-Fourrey C."/>
            <person name="LaButti K."/>
            <person name="Lindquist E.A."/>
            <person name="Lipzen A."/>
            <person name="Lundell T."/>
            <person name="Morin E."/>
            <person name="Murat C."/>
            <person name="Sun H."/>
            <person name="Tunlid A."/>
            <person name="Henrissat B."/>
            <person name="Grigoriev I.V."/>
            <person name="Hibbett D.S."/>
            <person name="Martin F."/>
            <person name="Nordberg H.P."/>
            <person name="Cantor M.N."/>
            <person name="Hua S.X."/>
        </authorList>
    </citation>
    <scope>NUCLEOTIDE SEQUENCE [LARGE SCALE GENOMIC DNA]</scope>
    <source>
        <strain evidence="1 2">Ve08.2h10</strain>
    </source>
</reference>
<protein>
    <recommendedName>
        <fullName evidence="3">GAG-pre-integrase domain-containing protein</fullName>
    </recommendedName>
</protein>
<dbReference type="Proteomes" id="UP000054538">
    <property type="component" value="Unassembled WGS sequence"/>
</dbReference>
<accession>A0A0D0C9Z6</accession>
<dbReference type="EMBL" id="KN830885">
    <property type="protein sequence ID" value="KIK72388.1"/>
    <property type="molecule type" value="Genomic_DNA"/>
</dbReference>
<dbReference type="InParanoid" id="A0A0D0C9Z6"/>
<reference evidence="2" key="2">
    <citation type="submission" date="2015-01" db="EMBL/GenBank/DDBJ databases">
        <title>Evolutionary Origins and Diversification of the Mycorrhizal Mutualists.</title>
        <authorList>
            <consortium name="DOE Joint Genome Institute"/>
            <consortium name="Mycorrhizal Genomics Consortium"/>
            <person name="Kohler A."/>
            <person name="Kuo A."/>
            <person name="Nagy L.G."/>
            <person name="Floudas D."/>
            <person name="Copeland A."/>
            <person name="Barry K.W."/>
            <person name="Cichocki N."/>
            <person name="Veneault-Fourrey C."/>
            <person name="LaButti K."/>
            <person name="Lindquist E.A."/>
            <person name="Lipzen A."/>
            <person name="Lundell T."/>
            <person name="Morin E."/>
            <person name="Murat C."/>
            <person name="Riley R."/>
            <person name="Ohm R."/>
            <person name="Sun H."/>
            <person name="Tunlid A."/>
            <person name="Henrissat B."/>
            <person name="Grigoriev I.V."/>
            <person name="Hibbett D.S."/>
            <person name="Martin F."/>
        </authorList>
    </citation>
    <scope>NUCLEOTIDE SEQUENCE [LARGE SCALE GENOMIC DNA]</scope>
    <source>
        <strain evidence="2">Ve08.2h10</strain>
    </source>
</reference>
<proteinExistence type="predicted"/>
<gene>
    <name evidence="1" type="ORF">PAXRUDRAFT_51817</name>
</gene>
<dbReference type="AlphaFoldDB" id="A0A0D0C9Z6"/>
<evidence type="ECO:0000313" key="2">
    <source>
        <dbReference type="Proteomes" id="UP000054538"/>
    </source>
</evidence>
<organism evidence="1 2">
    <name type="scientific">Paxillus rubicundulus Ve08.2h10</name>
    <dbReference type="NCBI Taxonomy" id="930991"/>
    <lineage>
        <taxon>Eukaryota</taxon>
        <taxon>Fungi</taxon>
        <taxon>Dikarya</taxon>
        <taxon>Basidiomycota</taxon>
        <taxon>Agaricomycotina</taxon>
        <taxon>Agaricomycetes</taxon>
        <taxon>Agaricomycetidae</taxon>
        <taxon>Boletales</taxon>
        <taxon>Paxilineae</taxon>
        <taxon>Paxillaceae</taxon>
        <taxon>Paxillus</taxon>
    </lineage>
</organism>
<keyword evidence="2" id="KW-1185">Reference proteome</keyword>
<evidence type="ECO:0000313" key="1">
    <source>
        <dbReference type="EMBL" id="KIK72388.1"/>
    </source>
</evidence>